<dbReference type="EMBL" id="MU806039">
    <property type="protein sequence ID" value="KAJ3841427.1"/>
    <property type="molecule type" value="Genomic_DNA"/>
</dbReference>
<evidence type="ECO:0000313" key="3">
    <source>
        <dbReference type="Proteomes" id="UP001163846"/>
    </source>
</evidence>
<feature type="coiled-coil region" evidence="1">
    <location>
        <begin position="111"/>
        <end position="152"/>
    </location>
</feature>
<sequence length="632" mass="71189">MQIWKSIGNPRNVAAAPQRSCPGTNIQWDSSIGTVAYTYPFLIHDPISASRPGYEIISFDSHSIKLRSNRCSLRVGGSVCRACLSIQPAVDVVLDQARQPPGTRQRTSLSYKQLLEKLEDSDRDKNKLRTKIFDLERDLKTARETLSQYETLLDYIGEHEVPALLQIFRTRSKSRWGLKEFSRKIHGAVENNSRPHNYSPSEIDLALLMYELGGKQVLHALHKAPTAFPSLTFLNHHRRSKTRLKLSVGEVTMQDILMNIEMIWKAVKPTARPTCMALSQDEVASDPRFCWIPETDEIGGVCEHASKELRSLKMGTDLTAIEELREAVKDGRVHIAREVSVLAFARQSDTNYGAKPAVILPTCKQGDFIAAARLLWMTLEAWRISPYGQALHGPCPRISSDGDPKRRPAMHLICMARNLCSDDPLFEFLEPIPGMNLRCGPNMEFMDFDVKHDFKRVCKTLCSAEGMLVMGVPVDSIHLARWFEYITELDWTEASINSLLKPSDLQDVPRAIKLICTVADLRWIDNTQLNPSEMNTFRALTLLGDMFSALVLPFVDPTLSLSQQIIYLSKFAHIACKLYSTHGSAFLPHQLYGDLMTMACATAWQVAWVRSTDPVEGRVLLMLMGDDVLLFA</sequence>
<reference evidence="2" key="1">
    <citation type="submission" date="2022-08" db="EMBL/GenBank/DDBJ databases">
        <authorList>
            <consortium name="DOE Joint Genome Institute"/>
            <person name="Min B."/>
            <person name="Riley R."/>
            <person name="Sierra-Patev S."/>
            <person name="Naranjo-Ortiz M."/>
            <person name="Looney B."/>
            <person name="Konkel Z."/>
            <person name="Slot J.C."/>
            <person name="Sakamoto Y."/>
            <person name="Steenwyk J.L."/>
            <person name="Rokas A."/>
            <person name="Carro J."/>
            <person name="Camarero S."/>
            <person name="Ferreira P."/>
            <person name="Molpeceres G."/>
            <person name="Ruiz-Duenas F.J."/>
            <person name="Serrano A."/>
            <person name="Henrissat B."/>
            <person name="Drula E."/>
            <person name="Hughes K.W."/>
            <person name="Mata J.L."/>
            <person name="Ishikawa N.K."/>
            <person name="Vargas-Isla R."/>
            <person name="Ushijima S."/>
            <person name="Smith C.A."/>
            <person name="Ahrendt S."/>
            <person name="Andreopoulos W."/>
            <person name="He G."/>
            <person name="Labutti K."/>
            <person name="Lipzen A."/>
            <person name="Ng V."/>
            <person name="Sandor L."/>
            <person name="Barry K."/>
            <person name="Martinez A.T."/>
            <person name="Xiao Y."/>
            <person name="Gibbons J.G."/>
            <person name="Terashima K."/>
            <person name="Hibbett D.S."/>
            <person name="Grigoriev I.V."/>
        </authorList>
    </citation>
    <scope>NUCLEOTIDE SEQUENCE</scope>
    <source>
        <strain evidence="2">TFB9207</strain>
    </source>
</reference>
<name>A0AA38UK36_9AGAR</name>
<evidence type="ECO:0000256" key="1">
    <source>
        <dbReference type="SAM" id="Coils"/>
    </source>
</evidence>
<dbReference type="AlphaFoldDB" id="A0AA38UK36"/>
<accession>A0AA38UK36</accession>
<gene>
    <name evidence="2" type="ORF">F5878DRAFT_669579</name>
</gene>
<organism evidence="2 3">
    <name type="scientific">Lentinula raphanica</name>
    <dbReference type="NCBI Taxonomy" id="153919"/>
    <lineage>
        <taxon>Eukaryota</taxon>
        <taxon>Fungi</taxon>
        <taxon>Dikarya</taxon>
        <taxon>Basidiomycota</taxon>
        <taxon>Agaricomycotina</taxon>
        <taxon>Agaricomycetes</taxon>
        <taxon>Agaricomycetidae</taxon>
        <taxon>Agaricales</taxon>
        <taxon>Marasmiineae</taxon>
        <taxon>Omphalotaceae</taxon>
        <taxon>Lentinula</taxon>
    </lineage>
</organism>
<dbReference type="Proteomes" id="UP001163846">
    <property type="component" value="Unassembled WGS sequence"/>
</dbReference>
<comment type="caution">
    <text evidence="2">The sequence shown here is derived from an EMBL/GenBank/DDBJ whole genome shotgun (WGS) entry which is preliminary data.</text>
</comment>
<proteinExistence type="predicted"/>
<keyword evidence="3" id="KW-1185">Reference proteome</keyword>
<evidence type="ECO:0000313" key="2">
    <source>
        <dbReference type="EMBL" id="KAJ3841427.1"/>
    </source>
</evidence>
<protein>
    <submittedName>
        <fullName evidence="2">Uncharacterized protein</fullName>
    </submittedName>
</protein>
<keyword evidence="1" id="KW-0175">Coiled coil</keyword>